<accession>A0A3P7E0G3</accession>
<dbReference type="EMBL" id="UYWW01000781">
    <property type="protein sequence ID" value="VDM09299.1"/>
    <property type="molecule type" value="Genomic_DNA"/>
</dbReference>
<dbReference type="InterPro" id="IPR009072">
    <property type="entry name" value="Histone-fold"/>
</dbReference>
<evidence type="ECO:0000259" key="6">
    <source>
        <dbReference type="Pfam" id="PF03847"/>
    </source>
</evidence>
<dbReference type="PANTHER" id="PTHR16193:SF0">
    <property type="entry name" value="TETRATRICOPEPTIDE REPEAT PROTEIN 27"/>
    <property type="match status" value="1"/>
</dbReference>
<dbReference type="Gene3D" id="1.25.40.10">
    <property type="entry name" value="Tetratricopeptide repeat domain"/>
    <property type="match status" value="1"/>
</dbReference>
<evidence type="ECO:0000313" key="8">
    <source>
        <dbReference type="Proteomes" id="UP000270924"/>
    </source>
</evidence>
<evidence type="ECO:0000256" key="4">
    <source>
        <dbReference type="ARBA" id="ARBA00024020"/>
    </source>
</evidence>
<dbReference type="SUPFAM" id="SSF47113">
    <property type="entry name" value="Histone-fold"/>
    <property type="match status" value="1"/>
</dbReference>
<evidence type="ECO:0000256" key="1">
    <source>
        <dbReference type="ARBA" id="ARBA00017484"/>
    </source>
</evidence>
<name>A0A3P7E0G3_WUCBA</name>
<dbReference type="CDD" id="cd07981">
    <property type="entry name" value="HFD_TAF12"/>
    <property type="match status" value="1"/>
</dbReference>
<organism evidence="7 8">
    <name type="scientific">Wuchereria bancrofti</name>
    <dbReference type="NCBI Taxonomy" id="6293"/>
    <lineage>
        <taxon>Eukaryota</taxon>
        <taxon>Metazoa</taxon>
        <taxon>Ecdysozoa</taxon>
        <taxon>Nematoda</taxon>
        <taxon>Chromadorea</taxon>
        <taxon>Rhabditida</taxon>
        <taxon>Spirurina</taxon>
        <taxon>Spiruromorpha</taxon>
        <taxon>Filarioidea</taxon>
        <taxon>Onchocercidae</taxon>
        <taxon>Wuchereria</taxon>
    </lineage>
</organism>
<dbReference type="Gene3D" id="1.10.20.10">
    <property type="entry name" value="Histone, subunit A"/>
    <property type="match status" value="1"/>
</dbReference>
<keyword evidence="2" id="KW-0677">Repeat</keyword>
<dbReference type="GO" id="GO:0005669">
    <property type="term" value="C:transcription factor TFIID complex"/>
    <property type="evidence" value="ECO:0007669"/>
    <property type="project" value="InterPro"/>
</dbReference>
<reference evidence="7 8" key="1">
    <citation type="submission" date="2018-11" db="EMBL/GenBank/DDBJ databases">
        <authorList>
            <consortium name="Pathogen Informatics"/>
        </authorList>
    </citation>
    <scope>NUCLEOTIDE SEQUENCE [LARGE SCALE GENOMIC DNA]</scope>
</reference>
<proteinExistence type="inferred from homology"/>
<dbReference type="Proteomes" id="UP000270924">
    <property type="component" value="Unassembled WGS sequence"/>
</dbReference>
<keyword evidence="3 5" id="KW-0802">TPR repeat</keyword>
<dbReference type="InParanoid" id="A0A3P7E0G3"/>
<dbReference type="PANTHER" id="PTHR16193">
    <property type="entry name" value="TETRATRICOPEPTIDE REPEAT PROTEIN 27"/>
    <property type="match status" value="1"/>
</dbReference>
<gene>
    <name evidence="7" type="ORF">WBA_LOCUS2685</name>
</gene>
<dbReference type="PROSITE" id="PS50005">
    <property type="entry name" value="TPR"/>
    <property type="match status" value="1"/>
</dbReference>
<evidence type="ECO:0000313" key="7">
    <source>
        <dbReference type="EMBL" id="VDM09299.1"/>
    </source>
</evidence>
<dbReference type="Pfam" id="PF03847">
    <property type="entry name" value="TFIID_20kDa"/>
    <property type="match status" value="1"/>
</dbReference>
<dbReference type="AlphaFoldDB" id="A0A3P7E0G3"/>
<dbReference type="InterPro" id="IPR019734">
    <property type="entry name" value="TPR_rpt"/>
</dbReference>
<dbReference type="GO" id="GO:0046982">
    <property type="term" value="F:protein heterodimerization activity"/>
    <property type="evidence" value="ECO:0007669"/>
    <property type="project" value="InterPro"/>
</dbReference>
<dbReference type="Pfam" id="PF13432">
    <property type="entry name" value="TPR_16"/>
    <property type="match status" value="1"/>
</dbReference>
<protein>
    <recommendedName>
        <fullName evidence="1">Transcription initiation factor TFIID subunit 12</fullName>
    </recommendedName>
</protein>
<feature type="repeat" description="TPR" evidence="5">
    <location>
        <begin position="488"/>
        <end position="521"/>
    </location>
</feature>
<dbReference type="SUPFAM" id="SSF48452">
    <property type="entry name" value="TPR-like"/>
    <property type="match status" value="1"/>
</dbReference>
<dbReference type="OMA" id="KESTQCY"/>
<evidence type="ECO:0000256" key="3">
    <source>
        <dbReference type="ARBA" id="ARBA00022803"/>
    </source>
</evidence>
<dbReference type="InterPro" id="IPR003228">
    <property type="entry name" value="TFIID_TAF12_dom"/>
</dbReference>
<evidence type="ECO:0000256" key="2">
    <source>
        <dbReference type="ARBA" id="ARBA00022737"/>
    </source>
</evidence>
<dbReference type="InterPro" id="IPR011990">
    <property type="entry name" value="TPR-like_helical_dom_sf"/>
</dbReference>
<keyword evidence="8" id="KW-1185">Reference proteome</keyword>
<dbReference type="FunCoup" id="A0A3P7E0G3">
    <property type="interactions" value="2057"/>
</dbReference>
<dbReference type="InterPro" id="IPR044244">
    <property type="entry name" value="TTC27/Emw1"/>
</dbReference>
<feature type="domain" description="Transcription initiation factor TFIID subunit 12" evidence="6">
    <location>
        <begin position="932"/>
        <end position="995"/>
    </location>
</feature>
<dbReference type="SMART" id="SM00028">
    <property type="entry name" value="TPR"/>
    <property type="match status" value="2"/>
</dbReference>
<dbReference type="GO" id="GO:0006352">
    <property type="term" value="P:DNA-templated transcription initiation"/>
    <property type="evidence" value="ECO:0007669"/>
    <property type="project" value="InterPro"/>
</dbReference>
<dbReference type="OrthoDB" id="1936594at2759"/>
<sequence length="1037" mass="117341">MDVCKAMDVLAELKSLTQLRHELEHLPNTLLLPVARKCLDHFTLANYAGFIVSMCLEKPVCGDYVVEEEIDKDLSFGCNSPYKFTRLKLCLWLAKTILIDCCSRLQDGFEKSCLTCRLVLLWQNLLKEPAVELEKILNTLEHVRVGRVSVAAVTEAFLEKMYAHLLYNQISRAEICLNSALTAIGLKIETVGVLGKRTRFQEKFIPQLIVRAVGGDYLEDDDARENESAVPPNVLLHDDSLLENVHAAEMDVSTSHAKLSALSLACMLASGVLERKIQSTEDLVVEKCCSLLDEIISQRRSWAVQASALLQRSEFDKISMRRVERACMQMESLSKLVNNVENNEVDESSLRKRLKLLLASGMKPFWYVNLVHAEILRSIGCTAEALVIFEKQENWDNVIDCYQSLGQLEKAEGLVRDLLAKNENESMYWCLLGDILHEPTAYEKAIEVSNGRSFRAHRSLGLLMLHRKHYCISYRHLKRSLELQPISSFGWFNFGCCAWKLEKWEEAAKAYRECVRYEPAHFQAWNNLAAVYERLNDLGRAKSVLWEALKLNFEHIKLRENYMLLCMRTHDLLSAITTFHAILDLDRQYKDDAVIKALTQKLIILREVDEEYVKRLTNKMCELLGRITSQQSCSSTIWHCYAELKRPNSESSVKDYEFYVKLLERAFGACYNKQDWYRSVDSCVAVLNAVIKLEDSKKVLSGMKSVENDLVSVLIREIYIVFSCRHLSAGNATHEKLVKSETRITLRPLIASIEKTYGVDAMEASNTSLKELLLKRSHFIYWTMSSNEETPTTSAITPTAAVVSALPITVQAASHNSPAFVNLSVGELLQKQRRITVVTVPASRGVTSSPVGLGNRFPIKPMPRQSLTDSVISRSSSCPSDPNRLKEAIAEPSQLNVARKLNVIDVIKSVGASEQPHLVAASGSTSILGSLQLDDLIRQIDPTSILDDPVKTMLTEFVDDFVDQVIERSCKLARHRGSDVLEATDVDFILRRYYNYPTLLKREPQAKSDSVENIEKSTDMTAHNQRMALIKKTLKKP</sequence>
<comment type="similarity">
    <text evidence="4">Belongs to the TTC27 family.</text>
</comment>
<evidence type="ECO:0000256" key="5">
    <source>
        <dbReference type="PROSITE-ProRule" id="PRU00339"/>
    </source>
</evidence>